<dbReference type="Pfam" id="PF01590">
    <property type="entry name" value="GAF"/>
    <property type="match status" value="1"/>
</dbReference>
<dbReference type="PROSITE" id="PS50043">
    <property type="entry name" value="HTH_LUXR_2"/>
    <property type="match status" value="1"/>
</dbReference>
<dbReference type="SMART" id="SM00421">
    <property type="entry name" value="HTH_LUXR"/>
    <property type="match status" value="1"/>
</dbReference>
<dbReference type="PROSITE" id="PS00622">
    <property type="entry name" value="HTH_LUXR_1"/>
    <property type="match status" value="1"/>
</dbReference>
<keyword evidence="6" id="KW-1185">Reference proteome</keyword>
<comment type="caution">
    <text evidence="5">The sequence shown here is derived from an EMBL/GenBank/DDBJ whole genome shotgun (WGS) entry which is preliminary data.</text>
</comment>
<evidence type="ECO:0000256" key="3">
    <source>
        <dbReference type="ARBA" id="ARBA00023163"/>
    </source>
</evidence>
<dbReference type="RefSeq" id="WP_160826848.1">
    <property type="nucleotide sequence ID" value="NZ_JBHSXS010000031.1"/>
</dbReference>
<dbReference type="InterPro" id="IPR016032">
    <property type="entry name" value="Sig_transdc_resp-reg_C-effctor"/>
</dbReference>
<keyword evidence="1" id="KW-0805">Transcription regulation</keyword>
<sequence length="336" mass="35969">MTGAAAETGTVAEFGAMVSRQVGRAVPHDGYMFTGLDPLTGALCLFTRHNAYSSPAARRLLTGEEVEADPFPFEYLVAGPRRVAVVDAESPRHRHSARAHEVMVGEGIRSELRIALVDGRSAWGALTLLRGTGSRPFTAREAACAERLAGALVDSLRSFVTARPLRSVRSLRPPGIVVLRPDGSSASATESAKQWRADFTGGPVRACAGEFDSLLWTLSYLPRPHGSVALARVPLASGWVALHAQPLQGAGSHAAPDMMAVTIRPTTGTELLPAMAAWHGLTPREQTVVERALEGMPSKQIARRLDVSPHTVNDHLKAIYRKTGVSAREELIARLA</sequence>
<evidence type="ECO:0000256" key="1">
    <source>
        <dbReference type="ARBA" id="ARBA00023015"/>
    </source>
</evidence>
<feature type="domain" description="HTH luxR-type" evidence="4">
    <location>
        <begin position="274"/>
        <end position="336"/>
    </location>
</feature>
<dbReference type="Gene3D" id="1.10.10.10">
    <property type="entry name" value="Winged helix-like DNA-binding domain superfamily/Winged helix DNA-binding domain"/>
    <property type="match status" value="1"/>
</dbReference>
<dbReference type="EMBL" id="JBHSXS010000031">
    <property type="protein sequence ID" value="MFC6884864.1"/>
    <property type="molecule type" value="Genomic_DNA"/>
</dbReference>
<gene>
    <name evidence="5" type="ORF">ACFQKB_34250</name>
</gene>
<keyword evidence="3" id="KW-0804">Transcription</keyword>
<dbReference type="PANTHER" id="PTHR44688:SF16">
    <property type="entry name" value="DNA-BINDING TRANSCRIPTIONAL ACTIVATOR DEVR_DOSR"/>
    <property type="match status" value="1"/>
</dbReference>
<evidence type="ECO:0000259" key="4">
    <source>
        <dbReference type="PROSITE" id="PS50043"/>
    </source>
</evidence>
<name>A0ABW2CT55_9ACTN</name>
<dbReference type="SUPFAM" id="SSF46894">
    <property type="entry name" value="C-terminal effector domain of the bipartite response regulators"/>
    <property type="match status" value="1"/>
</dbReference>
<evidence type="ECO:0000313" key="5">
    <source>
        <dbReference type="EMBL" id="MFC6884864.1"/>
    </source>
</evidence>
<keyword evidence="2" id="KW-0238">DNA-binding</keyword>
<dbReference type="InterPro" id="IPR000792">
    <property type="entry name" value="Tscrpt_reg_LuxR_C"/>
</dbReference>
<evidence type="ECO:0000313" key="6">
    <source>
        <dbReference type="Proteomes" id="UP001596380"/>
    </source>
</evidence>
<protein>
    <submittedName>
        <fullName evidence="5">LuxR C-terminal-related transcriptional regulator</fullName>
    </submittedName>
</protein>
<reference evidence="6" key="1">
    <citation type="journal article" date="2019" name="Int. J. Syst. Evol. Microbiol.">
        <title>The Global Catalogue of Microorganisms (GCM) 10K type strain sequencing project: providing services to taxonomists for standard genome sequencing and annotation.</title>
        <authorList>
            <consortium name="The Broad Institute Genomics Platform"/>
            <consortium name="The Broad Institute Genome Sequencing Center for Infectious Disease"/>
            <person name="Wu L."/>
            <person name="Ma J."/>
        </authorList>
    </citation>
    <scope>NUCLEOTIDE SEQUENCE [LARGE SCALE GENOMIC DNA]</scope>
    <source>
        <strain evidence="6">JCM 3369</strain>
    </source>
</reference>
<dbReference type="InterPro" id="IPR036388">
    <property type="entry name" value="WH-like_DNA-bd_sf"/>
</dbReference>
<dbReference type="PANTHER" id="PTHR44688">
    <property type="entry name" value="DNA-BINDING TRANSCRIPTIONAL ACTIVATOR DEVR_DOSR"/>
    <property type="match status" value="1"/>
</dbReference>
<dbReference type="SUPFAM" id="SSF55781">
    <property type="entry name" value="GAF domain-like"/>
    <property type="match status" value="1"/>
</dbReference>
<dbReference type="InterPro" id="IPR003018">
    <property type="entry name" value="GAF"/>
</dbReference>
<dbReference type="Pfam" id="PF00196">
    <property type="entry name" value="GerE"/>
    <property type="match status" value="1"/>
</dbReference>
<dbReference type="Proteomes" id="UP001596380">
    <property type="component" value="Unassembled WGS sequence"/>
</dbReference>
<dbReference type="PRINTS" id="PR00038">
    <property type="entry name" value="HTHLUXR"/>
</dbReference>
<accession>A0ABW2CT55</accession>
<organism evidence="5 6">
    <name type="scientific">Actinomadura yumaensis</name>
    <dbReference type="NCBI Taxonomy" id="111807"/>
    <lineage>
        <taxon>Bacteria</taxon>
        <taxon>Bacillati</taxon>
        <taxon>Actinomycetota</taxon>
        <taxon>Actinomycetes</taxon>
        <taxon>Streptosporangiales</taxon>
        <taxon>Thermomonosporaceae</taxon>
        <taxon>Actinomadura</taxon>
    </lineage>
</organism>
<dbReference type="CDD" id="cd06170">
    <property type="entry name" value="LuxR_C_like"/>
    <property type="match status" value="1"/>
</dbReference>
<dbReference type="InterPro" id="IPR029016">
    <property type="entry name" value="GAF-like_dom_sf"/>
</dbReference>
<dbReference type="Gene3D" id="3.30.450.40">
    <property type="match status" value="1"/>
</dbReference>
<proteinExistence type="predicted"/>
<evidence type="ECO:0000256" key="2">
    <source>
        <dbReference type="ARBA" id="ARBA00023125"/>
    </source>
</evidence>